<dbReference type="PROSITE" id="PS51766">
    <property type="entry name" value="DOCKERIN"/>
    <property type="match status" value="1"/>
</dbReference>
<evidence type="ECO:0000259" key="4">
    <source>
        <dbReference type="PROSITE" id="PS51766"/>
    </source>
</evidence>
<dbReference type="Gene3D" id="1.10.1330.10">
    <property type="entry name" value="Dockerin domain"/>
    <property type="match status" value="1"/>
</dbReference>
<protein>
    <submittedName>
        <fullName evidence="5">T9SS type A sorting domain-containing protein</fullName>
    </submittedName>
</protein>
<dbReference type="InterPro" id="IPR026444">
    <property type="entry name" value="Secre_tail"/>
</dbReference>
<proteinExistence type="predicted"/>
<dbReference type="PROSITE" id="PS00018">
    <property type="entry name" value="EF_HAND_1"/>
    <property type="match status" value="1"/>
</dbReference>
<dbReference type="InterPro" id="IPR018247">
    <property type="entry name" value="EF_Hand_1_Ca_BS"/>
</dbReference>
<dbReference type="GO" id="GO:0000272">
    <property type="term" value="P:polysaccharide catabolic process"/>
    <property type="evidence" value="ECO:0007669"/>
    <property type="project" value="InterPro"/>
</dbReference>
<dbReference type="InterPro" id="IPR036439">
    <property type="entry name" value="Dockerin_dom_sf"/>
</dbReference>
<dbReference type="Proteomes" id="UP000808349">
    <property type="component" value="Unassembled WGS sequence"/>
</dbReference>
<feature type="domain" description="Dockerin" evidence="4">
    <location>
        <begin position="690"/>
        <end position="761"/>
    </location>
</feature>
<dbReference type="InterPro" id="IPR016134">
    <property type="entry name" value="Dockerin_dom"/>
</dbReference>
<dbReference type="AlphaFoldDB" id="A0A9D7SA13"/>
<reference evidence="5 6" key="1">
    <citation type="submission" date="2020-10" db="EMBL/GenBank/DDBJ databases">
        <title>Connecting structure to function with the recovery of over 1000 high-quality activated sludge metagenome-assembled genomes encoding full-length rRNA genes using long-read sequencing.</title>
        <authorList>
            <person name="Singleton C.M."/>
            <person name="Petriglieri F."/>
            <person name="Kristensen J.M."/>
            <person name="Kirkegaard R.H."/>
            <person name="Michaelsen T.Y."/>
            <person name="Andersen M.H."/>
            <person name="Karst S.M."/>
            <person name="Dueholm M.S."/>
            <person name="Nielsen P.H."/>
            <person name="Albertsen M."/>
        </authorList>
    </citation>
    <scope>NUCLEOTIDE SEQUENCE [LARGE SCALE GENOMIC DNA]</scope>
    <source>
        <strain evidence="5">Ribe_18-Q3-R11-54_BAT3C.373</strain>
    </source>
</reference>
<dbReference type="InterPro" id="IPR002105">
    <property type="entry name" value="Dockerin_1_rpt"/>
</dbReference>
<comment type="caution">
    <text evidence="5">The sequence shown here is derived from an EMBL/GenBank/DDBJ whole genome shotgun (WGS) entry which is preliminary data.</text>
</comment>
<dbReference type="InterPro" id="IPR003410">
    <property type="entry name" value="HYR_dom"/>
</dbReference>
<dbReference type="NCBIfam" id="TIGR04183">
    <property type="entry name" value="Por_Secre_tail"/>
    <property type="match status" value="1"/>
</dbReference>
<accession>A0A9D7SA13</accession>
<evidence type="ECO:0000259" key="3">
    <source>
        <dbReference type="PROSITE" id="PS50825"/>
    </source>
</evidence>
<dbReference type="Pfam" id="PF00404">
    <property type="entry name" value="Dockerin_1"/>
    <property type="match status" value="1"/>
</dbReference>
<feature type="domain" description="HYR" evidence="3">
    <location>
        <begin position="255"/>
        <end position="336"/>
    </location>
</feature>
<dbReference type="PROSITE" id="PS50825">
    <property type="entry name" value="HYR"/>
    <property type="match status" value="1"/>
</dbReference>
<name>A0A9D7SA13_9BACT</name>
<dbReference type="SUPFAM" id="SSF63446">
    <property type="entry name" value="Type I dockerin domain"/>
    <property type="match status" value="1"/>
</dbReference>
<evidence type="ECO:0000313" key="5">
    <source>
        <dbReference type="EMBL" id="MBK9718533.1"/>
    </source>
</evidence>
<keyword evidence="2" id="KW-0472">Membrane</keyword>
<dbReference type="GO" id="GO:0004553">
    <property type="term" value="F:hydrolase activity, hydrolyzing O-glycosyl compounds"/>
    <property type="evidence" value="ECO:0007669"/>
    <property type="project" value="InterPro"/>
</dbReference>
<keyword evidence="2" id="KW-0812">Transmembrane</keyword>
<organism evidence="5 6">
    <name type="scientific">Candidatus Defluviibacterium haderslevense</name>
    <dbReference type="NCBI Taxonomy" id="2981993"/>
    <lineage>
        <taxon>Bacteria</taxon>
        <taxon>Pseudomonadati</taxon>
        <taxon>Bacteroidota</taxon>
        <taxon>Saprospiria</taxon>
        <taxon>Saprospirales</taxon>
        <taxon>Saprospiraceae</taxon>
        <taxon>Candidatus Defluviibacterium</taxon>
    </lineage>
</organism>
<evidence type="ECO:0000256" key="2">
    <source>
        <dbReference type="SAM" id="Phobius"/>
    </source>
</evidence>
<dbReference type="EMBL" id="JADKFW010000010">
    <property type="protein sequence ID" value="MBK9718533.1"/>
    <property type="molecule type" value="Genomic_DNA"/>
</dbReference>
<dbReference type="CDD" id="cd14252">
    <property type="entry name" value="Dockerin_like"/>
    <property type="match status" value="1"/>
</dbReference>
<keyword evidence="2" id="KW-1133">Transmembrane helix</keyword>
<sequence>MCTVNSLAWIPKSILYFSSLRTVLSLWIIVISMFQVQDGSCARSNSNSLAVTVMAPADMTISIKNVGKCDTIINLPPAAFNISPACIPLIAAQTKTVFGTLNTNGGPIHFYTGVYYVIYTLTDNCYMVGSDTMKITIFDATPPNVVCASEQTINLNNIGEGILPAKILDAGSTDDCNHVYFKAKRMSSPNGYTCTLQKNPNYKFDDEVLFCCRDIRSGPIRVILRVYDVFPGDGPVGDSLYLGHFRDCMVLVNAADKLGPTLTCPLNATVSCGVDIDSIFRKQKPLVSDNCYTIQLDSTINWNTNACGSGTVSRSYTATDSAGLSNTCTQTITVLGNSHFDGTDTAQLKWPAHTTVFACRVNLNAINGGSPQIFEDECDQVLVRKTDEKFDFNRGGVCLKLLRHWEVINYCKYNAALKPNPNIPSNGYYSYTQEIKIMDTISPVIQGLRDTIIKSLADNCGESFIGLPNITATDCGTQSGISFQYRIDFFSNGTIDRSGTGKNASGMMPMGSHLLYLEATDSCHNTGILKVNLTIKDGKLPKAEVIYGLSTSLTQMSAGIMVMVNARLLNNFSSDNCTSSDKLKFSYSTNINDTIKIFTCDEIGQNFVNIYVWDECGNYSIATTYIVVDDIDHLCPNNFQNFTVNGFIKTYAGIEIEDVSVAMVDPLHKEISPTNEKGEYVFKNLKSSISILLNPSCNINYLSGVTTADITKIQQHILGIKTITNSYDLIAADVDQNGKISARDIIILRNLILGKINELPENNSYLFIHKAYQFTNPLDPFDEYRQHRNIIIDQLESDHKIDFVAIKLGDINQSLTKHNIIQSEQTVNLIYTIENNHIVIRSKVKSNLQSLQLRFNLDQHCKVLEEIDAPFIKNIWTTDYYHITKNNVVTISFNVTDPICVYPGDILFDIPLHTPTYFCDKSIFLDQEYYSEWIDDRQITSSIQIQLDSKPENYVSSIMELLEAGPNPCLEDYHLTLRCNQESNVNLAIRDLTGHELLNNNYTLNTGVHTLKIAKINFKIPGVYFLNLKSERYNRSIKIIIPN</sequence>
<keyword evidence="1" id="KW-0677">Repeat</keyword>
<feature type="transmembrane region" description="Helical" evidence="2">
    <location>
        <begin position="14"/>
        <end position="34"/>
    </location>
</feature>
<evidence type="ECO:0000256" key="1">
    <source>
        <dbReference type="ARBA" id="ARBA00022737"/>
    </source>
</evidence>
<evidence type="ECO:0000313" key="6">
    <source>
        <dbReference type="Proteomes" id="UP000808349"/>
    </source>
</evidence>
<gene>
    <name evidence="5" type="ORF">IPO85_13680</name>
</gene>